<feature type="transmembrane region" description="Helical" evidence="10">
    <location>
        <begin position="31"/>
        <end position="50"/>
    </location>
</feature>
<feature type="transmembrane region" description="Helical" evidence="10">
    <location>
        <begin position="116"/>
        <end position="132"/>
    </location>
</feature>
<dbReference type="InterPro" id="IPR005467">
    <property type="entry name" value="His_kinase_dom"/>
</dbReference>
<feature type="transmembrane region" description="Helical" evidence="10">
    <location>
        <begin position="90"/>
        <end position="110"/>
    </location>
</feature>
<dbReference type="SMART" id="SM00387">
    <property type="entry name" value="HATPase_c"/>
    <property type="match status" value="1"/>
</dbReference>
<dbReference type="PROSITE" id="PS50109">
    <property type="entry name" value="HIS_KIN"/>
    <property type="match status" value="1"/>
</dbReference>
<evidence type="ECO:0000256" key="6">
    <source>
        <dbReference type="ARBA" id="ARBA00022777"/>
    </source>
</evidence>
<dbReference type="EC" id="2.7.13.3" evidence="2"/>
<dbReference type="Proteomes" id="UP000229972">
    <property type="component" value="Unassembled WGS sequence"/>
</dbReference>
<dbReference type="PANTHER" id="PTHR43065">
    <property type="entry name" value="SENSOR HISTIDINE KINASE"/>
    <property type="match status" value="1"/>
</dbReference>
<dbReference type="GO" id="GO:0005524">
    <property type="term" value="F:ATP binding"/>
    <property type="evidence" value="ECO:0007669"/>
    <property type="project" value="UniProtKB-KW"/>
</dbReference>
<evidence type="ECO:0000259" key="11">
    <source>
        <dbReference type="PROSITE" id="PS50109"/>
    </source>
</evidence>
<keyword evidence="8" id="KW-0902">Two-component regulatory system</keyword>
<proteinExistence type="predicted"/>
<evidence type="ECO:0000256" key="3">
    <source>
        <dbReference type="ARBA" id="ARBA00022553"/>
    </source>
</evidence>
<dbReference type="Pfam" id="PF02518">
    <property type="entry name" value="HATPase_c"/>
    <property type="match status" value="1"/>
</dbReference>
<feature type="transmembrane region" description="Helical" evidence="10">
    <location>
        <begin position="176"/>
        <end position="194"/>
    </location>
</feature>
<gene>
    <name evidence="12" type="ORF">COT93_01690</name>
</gene>
<accession>A0A2H0V935</accession>
<dbReference type="GO" id="GO:0004673">
    <property type="term" value="F:protein histidine kinase activity"/>
    <property type="evidence" value="ECO:0007669"/>
    <property type="project" value="UniProtKB-EC"/>
</dbReference>
<name>A0A2H0V935_9BACT</name>
<dbReference type="InterPro" id="IPR004358">
    <property type="entry name" value="Sig_transdc_His_kin-like_C"/>
</dbReference>
<evidence type="ECO:0000256" key="5">
    <source>
        <dbReference type="ARBA" id="ARBA00022741"/>
    </source>
</evidence>
<dbReference type="EMBL" id="PFAL01000015">
    <property type="protein sequence ID" value="PIR95624.1"/>
    <property type="molecule type" value="Genomic_DNA"/>
</dbReference>
<dbReference type="InterPro" id="IPR003594">
    <property type="entry name" value="HATPase_dom"/>
</dbReference>
<keyword evidence="4" id="KW-0808">Transferase</keyword>
<evidence type="ECO:0000256" key="1">
    <source>
        <dbReference type="ARBA" id="ARBA00000085"/>
    </source>
</evidence>
<sequence length="473" mass="52667">MITHIIKHTKEGVKKILPLRAKTEESRRRELILNVLLLFSIGGFIILNLIRLSDILTRSNDGGMPIIYTLIILAVFSFFLWLSRRGKTKAAAWLLIGVYSLPLFYCLLTWGSDLPAAILLAILIITLSGILLGDQLILISTTVISLAMIVLTALQSSNIIPVDSSWHNQNREVGDAIANAVLLIIIAIIAWFFARENNRALTKAHNSKQALRQERDSLEIKVAARTQQLRQAEAEKINQLYRLAEFGRLSSGIFHDLINPLTAVSLNLEQIKSDANTKIIDTKSYLSQALSATHKMEGLIGCIKKQIQRKNSYTSFNVNKEIEQIIEILAYKSRQAQSKINFISNNNVYLYGDAIKFGQIIMNLIANSIEAGEEEKNNKEKKVLIKLEQTEKQIIITVTDEGNGIAPEDLTKIFSPFFSTKSTAGRGLGLGLSSTKNIVEKDFGGIITVSSELKQGSQFTVSLPRHNINTPNK</sequence>
<dbReference type="PRINTS" id="PR00344">
    <property type="entry name" value="BCTRLSENSOR"/>
</dbReference>
<evidence type="ECO:0000256" key="4">
    <source>
        <dbReference type="ARBA" id="ARBA00022679"/>
    </source>
</evidence>
<dbReference type="AlphaFoldDB" id="A0A2H0V935"/>
<protein>
    <recommendedName>
        <fullName evidence="2">histidine kinase</fullName>
        <ecNumber evidence="2">2.7.13.3</ecNumber>
    </recommendedName>
</protein>
<evidence type="ECO:0000256" key="9">
    <source>
        <dbReference type="SAM" id="Coils"/>
    </source>
</evidence>
<feature type="domain" description="Histidine kinase" evidence="11">
    <location>
        <begin position="252"/>
        <end position="467"/>
    </location>
</feature>
<dbReference type="Gene3D" id="1.10.287.130">
    <property type="match status" value="1"/>
</dbReference>
<reference evidence="13" key="1">
    <citation type="submission" date="2017-09" db="EMBL/GenBank/DDBJ databases">
        <title>Depth-based differentiation of microbial function through sediment-hosted aquifers and enrichment of novel symbionts in the deep terrestrial subsurface.</title>
        <authorList>
            <person name="Probst A.J."/>
            <person name="Ladd B."/>
            <person name="Jarett J.K."/>
            <person name="Geller-Mcgrath D.E."/>
            <person name="Sieber C.M.K."/>
            <person name="Emerson J.B."/>
            <person name="Anantharaman K."/>
            <person name="Thomas B.C."/>
            <person name="Malmstrom R."/>
            <person name="Stieglmeier M."/>
            <person name="Klingl A."/>
            <person name="Woyke T."/>
            <person name="Ryan C.M."/>
            <person name="Banfield J.F."/>
        </authorList>
    </citation>
    <scope>NUCLEOTIDE SEQUENCE [LARGE SCALE GENOMIC DNA]</scope>
</reference>
<evidence type="ECO:0000313" key="13">
    <source>
        <dbReference type="Proteomes" id="UP000229972"/>
    </source>
</evidence>
<dbReference type="GO" id="GO:0000160">
    <property type="term" value="P:phosphorelay signal transduction system"/>
    <property type="evidence" value="ECO:0007669"/>
    <property type="project" value="UniProtKB-KW"/>
</dbReference>
<keyword evidence="3" id="KW-0597">Phosphoprotein</keyword>
<feature type="transmembrane region" description="Helical" evidence="10">
    <location>
        <begin position="137"/>
        <end position="156"/>
    </location>
</feature>
<keyword evidence="5" id="KW-0547">Nucleotide-binding</keyword>
<dbReference type="PANTHER" id="PTHR43065:SF10">
    <property type="entry name" value="PEROXIDE STRESS-ACTIVATED HISTIDINE KINASE MAK3"/>
    <property type="match status" value="1"/>
</dbReference>
<evidence type="ECO:0000256" key="7">
    <source>
        <dbReference type="ARBA" id="ARBA00022840"/>
    </source>
</evidence>
<keyword evidence="9" id="KW-0175">Coiled coil</keyword>
<organism evidence="12 13">
    <name type="scientific">Candidatus Falkowbacteria bacterium CG10_big_fil_rev_8_21_14_0_10_37_18</name>
    <dbReference type="NCBI Taxonomy" id="1974562"/>
    <lineage>
        <taxon>Bacteria</taxon>
        <taxon>Candidatus Falkowiibacteriota</taxon>
    </lineage>
</organism>
<keyword evidence="10" id="KW-0812">Transmembrane</keyword>
<keyword evidence="10" id="KW-0472">Membrane</keyword>
<keyword evidence="7" id="KW-0067">ATP-binding</keyword>
<keyword evidence="6" id="KW-0418">Kinase</keyword>
<evidence type="ECO:0000256" key="2">
    <source>
        <dbReference type="ARBA" id="ARBA00012438"/>
    </source>
</evidence>
<dbReference type="Gene3D" id="3.30.565.10">
    <property type="entry name" value="Histidine kinase-like ATPase, C-terminal domain"/>
    <property type="match status" value="1"/>
</dbReference>
<evidence type="ECO:0000256" key="10">
    <source>
        <dbReference type="SAM" id="Phobius"/>
    </source>
</evidence>
<comment type="catalytic activity">
    <reaction evidence="1">
        <text>ATP + protein L-histidine = ADP + protein N-phospho-L-histidine.</text>
        <dbReference type="EC" id="2.7.13.3"/>
    </reaction>
</comment>
<dbReference type="InterPro" id="IPR036890">
    <property type="entry name" value="HATPase_C_sf"/>
</dbReference>
<feature type="coiled-coil region" evidence="9">
    <location>
        <begin position="201"/>
        <end position="235"/>
    </location>
</feature>
<evidence type="ECO:0000256" key="8">
    <source>
        <dbReference type="ARBA" id="ARBA00023012"/>
    </source>
</evidence>
<comment type="caution">
    <text evidence="12">The sequence shown here is derived from an EMBL/GenBank/DDBJ whole genome shotgun (WGS) entry which is preliminary data.</text>
</comment>
<keyword evidence="10" id="KW-1133">Transmembrane helix</keyword>
<evidence type="ECO:0000313" key="12">
    <source>
        <dbReference type="EMBL" id="PIR95624.1"/>
    </source>
</evidence>
<feature type="transmembrane region" description="Helical" evidence="10">
    <location>
        <begin position="62"/>
        <end position="83"/>
    </location>
</feature>
<dbReference type="SUPFAM" id="SSF55874">
    <property type="entry name" value="ATPase domain of HSP90 chaperone/DNA topoisomerase II/histidine kinase"/>
    <property type="match status" value="1"/>
</dbReference>